<evidence type="ECO:0008006" key="3">
    <source>
        <dbReference type="Google" id="ProtNLM"/>
    </source>
</evidence>
<sequence>MSQGFKTILLEQKYIVLTSILLFFGIYGLNHYFPITLDDWTYSMTAEGNRVGFSDIIPYQYVHYFKWGGRSVVHAMAQFMLAAGVFWGDIINSIGYIVLVVTIYYIANKGNKSNLSLFVGINLLIWFLTPALIENVFWITGSANYMWGTLLILLFLSFYCSAYLAGKSNDSWIKACAMFLLGIIAGWTNENMAVAMIFFVICLIMLAKKEKQTLHKWMILGLIGAIVGCAFMLLAPGNYIRNAGELSNLNSGGTEPIYMFYVYRFTSILKMSTWYALIPTVIYVIFLFLYFKFKKKDSNKKILFLSLLFAFTAGVGTLAMTGAPTFPTRVWFAILIFLFIATGLLYANLDFSILFIKRSLYSIIGVASLVFIYSYWLSLEDFKRIHGIWAERDRIVLAEKQKGIKDIIIYGRFNASESLLVRPKTGDIPLDSIVWMQNAYGNYMGVNSVKIFDLENK</sequence>
<evidence type="ECO:0000256" key="1">
    <source>
        <dbReference type="SAM" id="Phobius"/>
    </source>
</evidence>
<keyword evidence="1" id="KW-0472">Membrane</keyword>
<dbReference type="AlphaFoldDB" id="A0A212JGN3"/>
<feature type="transmembrane region" description="Helical" evidence="1">
    <location>
        <begin position="79"/>
        <end position="107"/>
    </location>
</feature>
<gene>
    <name evidence="2" type="ORF">KL86DYS2_11472</name>
</gene>
<keyword evidence="1" id="KW-0812">Transmembrane</keyword>
<dbReference type="InterPro" id="IPR045691">
    <property type="entry name" value="DUF6056"/>
</dbReference>
<proteinExistence type="predicted"/>
<feature type="transmembrane region" description="Helical" evidence="1">
    <location>
        <begin position="219"/>
        <end position="240"/>
    </location>
</feature>
<name>A0A212JGN3_9BACT</name>
<feature type="transmembrane region" description="Helical" evidence="1">
    <location>
        <begin position="273"/>
        <end position="291"/>
    </location>
</feature>
<feature type="transmembrane region" description="Helical" evidence="1">
    <location>
        <begin position="192"/>
        <end position="207"/>
    </location>
</feature>
<feature type="transmembrane region" description="Helical" evidence="1">
    <location>
        <begin position="329"/>
        <end position="347"/>
    </location>
</feature>
<dbReference type="RefSeq" id="WP_296948755.1">
    <property type="nucleotide sequence ID" value="NZ_LT599021.1"/>
</dbReference>
<feature type="transmembrane region" description="Helical" evidence="1">
    <location>
        <begin position="114"/>
        <end position="133"/>
    </location>
</feature>
<keyword evidence="1" id="KW-1133">Transmembrane helix</keyword>
<protein>
    <recommendedName>
        <fullName evidence="3">Glycosyltransferase RgtA/B/C/D-like domain-containing protein</fullName>
    </recommendedName>
</protein>
<dbReference type="Pfam" id="PF19528">
    <property type="entry name" value="DUF6056"/>
    <property type="match status" value="1"/>
</dbReference>
<accession>A0A212JGN3</accession>
<evidence type="ECO:0000313" key="2">
    <source>
        <dbReference type="EMBL" id="SBV98571.1"/>
    </source>
</evidence>
<organism evidence="2">
    <name type="scientific">uncultured Dysgonomonas sp</name>
    <dbReference type="NCBI Taxonomy" id="206096"/>
    <lineage>
        <taxon>Bacteria</taxon>
        <taxon>Pseudomonadati</taxon>
        <taxon>Bacteroidota</taxon>
        <taxon>Bacteroidia</taxon>
        <taxon>Bacteroidales</taxon>
        <taxon>Dysgonomonadaceae</taxon>
        <taxon>Dysgonomonas</taxon>
        <taxon>environmental samples</taxon>
    </lineage>
</organism>
<dbReference type="EMBL" id="FLUL01000001">
    <property type="protein sequence ID" value="SBV98571.1"/>
    <property type="molecule type" value="Genomic_DNA"/>
</dbReference>
<feature type="transmembrane region" description="Helical" evidence="1">
    <location>
        <begin position="14"/>
        <end position="33"/>
    </location>
</feature>
<reference evidence="2" key="1">
    <citation type="submission" date="2016-04" db="EMBL/GenBank/DDBJ databases">
        <authorList>
            <person name="Evans L.H."/>
            <person name="Alamgir A."/>
            <person name="Owens N."/>
            <person name="Weber N.D."/>
            <person name="Virtaneva K."/>
            <person name="Barbian K."/>
            <person name="Babar A."/>
            <person name="Rosenke K."/>
        </authorList>
    </citation>
    <scope>NUCLEOTIDE SEQUENCE</scope>
    <source>
        <strain evidence="2">86-2</strain>
    </source>
</reference>
<feature type="transmembrane region" description="Helical" evidence="1">
    <location>
        <begin position="303"/>
        <end position="323"/>
    </location>
</feature>
<feature type="transmembrane region" description="Helical" evidence="1">
    <location>
        <begin position="359"/>
        <end position="376"/>
    </location>
</feature>
<feature type="transmembrane region" description="Helical" evidence="1">
    <location>
        <begin position="145"/>
        <end position="164"/>
    </location>
</feature>